<gene>
    <name evidence="3" type="ORF">DFP72DRAFT_1171551</name>
</gene>
<sequence>MAQPLPGLGAAFIKIDLQWIHQRRRYVFKETNLGLAFSRVLIALPYNQYNIGEQTIHVKPASLGLLDILDPIPDASYTRNRKVSPPDSSCLPGTRQEVIEKVTSWAESSVLRNNPRVMWLYGYVGCGKSAIAQEVAQRCAWKKRLAASFFFFRGSGDRGRTARFAATLASQISGAIPSTSRFIEASVKTHIGLLSPNTSTTAQLQRLVYDPIKSVKWDLMGANALRGPYLIVIDGLDECDDHNEISSIMDQMLTFFRENPRVPLRILITSRVQEHIRTRLNPTQVQLFNLVDHTSLDDISAAFRAIFTLAAKHSRVIQAYGEWPSAAELLKLAEHAGCSFIFMSAIAKFILDPSDHDGLTPMDRLPLAINDLNPGLDGLYNHTLAQAEHLPHFSDIIWTIALTKRPLSIDELAALLDIRTFEVIEVLVKLHSILQVPGDDTTPVTLCHSSLHDFLTTESRSGRFHASLEYNKHLAYQCMRLLGTDGGSNSPITCQSLITGCRFKGGQHNHHRSWKPVKDYALQNWSTHWQDFVKLADPQDRLQHHTSSLITHLRQTHSPYCEIVLAAYILMDPELLKDADDIVNPEFGIATDYVRVRSGTVRDALMELLQEKIPPIYTKVILQALNILRNKSPSSDREELQVIWETTTPSLPALSQYYSDLVEIVAEKTFFYRKELKSSRKESVRFTCSTRSRRSLLLFAWCLMSWPQLLVDAAQCQPKVSYSLPKEVRPYHTNGDFPLPSFVRCLSRKESTRLKDRFVRSVRLAIQSVGRPPAEQTKKVWAWTQNLDPRELWLESTVSTLVHVRAKLDGVKLKPLFKSPSVVDSVSPMNLWGMLDAFAQLVDCLEQTCVHRECPVKEISQHYTEKSIPREIQQTPSV</sequence>
<comment type="caution">
    <text evidence="3">The sequence shown here is derived from an EMBL/GenBank/DDBJ whole genome shotgun (WGS) entry which is preliminary data.</text>
</comment>
<dbReference type="Proteomes" id="UP000521943">
    <property type="component" value="Unassembled WGS sequence"/>
</dbReference>
<dbReference type="EMBL" id="JACGCI010000043">
    <property type="protein sequence ID" value="KAF6752693.1"/>
    <property type="molecule type" value="Genomic_DNA"/>
</dbReference>
<proteinExistence type="predicted"/>
<dbReference type="PANTHER" id="PTHR10039">
    <property type="entry name" value="AMELOGENIN"/>
    <property type="match status" value="1"/>
</dbReference>
<dbReference type="OrthoDB" id="3269932at2759"/>
<dbReference type="SUPFAM" id="SSF52540">
    <property type="entry name" value="P-loop containing nucleoside triphosphate hydrolases"/>
    <property type="match status" value="1"/>
</dbReference>
<dbReference type="InterPro" id="IPR027417">
    <property type="entry name" value="P-loop_NTPase"/>
</dbReference>
<accession>A0A8H6HVN1</accession>
<feature type="domain" description="Nephrocystin 3-like N-terminal" evidence="2">
    <location>
        <begin position="101"/>
        <end position="271"/>
    </location>
</feature>
<dbReference type="Gene3D" id="3.40.50.300">
    <property type="entry name" value="P-loop containing nucleotide triphosphate hydrolases"/>
    <property type="match status" value="1"/>
</dbReference>
<evidence type="ECO:0000313" key="4">
    <source>
        <dbReference type="Proteomes" id="UP000521943"/>
    </source>
</evidence>
<keyword evidence="1" id="KW-0677">Repeat</keyword>
<name>A0A8H6HVN1_9AGAR</name>
<keyword evidence="4" id="KW-1185">Reference proteome</keyword>
<reference evidence="3 4" key="1">
    <citation type="submission" date="2020-07" db="EMBL/GenBank/DDBJ databases">
        <title>Comparative genomics of pyrophilous fungi reveals a link between fire events and developmental genes.</title>
        <authorList>
            <consortium name="DOE Joint Genome Institute"/>
            <person name="Steindorff A.S."/>
            <person name="Carver A."/>
            <person name="Calhoun S."/>
            <person name="Stillman K."/>
            <person name="Liu H."/>
            <person name="Lipzen A."/>
            <person name="Pangilinan J."/>
            <person name="Labutti K."/>
            <person name="Bruns T.D."/>
            <person name="Grigoriev I.V."/>
        </authorList>
    </citation>
    <scope>NUCLEOTIDE SEQUENCE [LARGE SCALE GENOMIC DNA]</scope>
    <source>
        <strain evidence="3 4">CBS 144469</strain>
    </source>
</reference>
<evidence type="ECO:0000256" key="1">
    <source>
        <dbReference type="ARBA" id="ARBA00022737"/>
    </source>
</evidence>
<evidence type="ECO:0000313" key="3">
    <source>
        <dbReference type="EMBL" id="KAF6752693.1"/>
    </source>
</evidence>
<dbReference type="InterPro" id="IPR056884">
    <property type="entry name" value="NPHP3-like_N"/>
</dbReference>
<dbReference type="AlphaFoldDB" id="A0A8H6HVN1"/>
<evidence type="ECO:0000259" key="2">
    <source>
        <dbReference type="Pfam" id="PF24883"/>
    </source>
</evidence>
<dbReference type="Pfam" id="PF24883">
    <property type="entry name" value="NPHP3_N"/>
    <property type="match status" value="1"/>
</dbReference>
<organism evidence="3 4">
    <name type="scientific">Ephemerocybe angulata</name>
    <dbReference type="NCBI Taxonomy" id="980116"/>
    <lineage>
        <taxon>Eukaryota</taxon>
        <taxon>Fungi</taxon>
        <taxon>Dikarya</taxon>
        <taxon>Basidiomycota</taxon>
        <taxon>Agaricomycotina</taxon>
        <taxon>Agaricomycetes</taxon>
        <taxon>Agaricomycetidae</taxon>
        <taxon>Agaricales</taxon>
        <taxon>Agaricineae</taxon>
        <taxon>Psathyrellaceae</taxon>
        <taxon>Ephemerocybe</taxon>
    </lineage>
</organism>
<dbReference type="PANTHER" id="PTHR10039:SF17">
    <property type="entry name" value="FUNGAL STAND N-TERMINAL GOODBYE DOMAIN-CONTAINING PROTEIN-RELATED"/>
    <property type="match status" value="1"/>
</dbReference>
<protein>
    <recommendedName>
        <fullName evidence="2">Nephrocystin 3-like N-terminal domain-containing protein</fullName>
    </recommendedName>
</protein>